<name>A0A4Q8B507_9ACTN</name>
<dbReference type="AlphaFoldDB" id="A0A4Q8B507"/>
<dbReference type="RefSeq" id="WP_130329278.1">
    <property type="nucleotide sequence ID" value="NZ_SHLD01000001.1"/>
</dbReference>
<protein>
    <recommendedName>
        <fullName evidence="4">SCP-2 sterol transfer family protein</fullName>
    </recommendedName>
</protein>
<gene>
    <name evidence="2" type="ORF">EV384_0237</name>
</gene>
<feature type="region of interest" description="Disordered" evidence="1">
    <location>
        <begin position="106"/>
        <end position="126"/>
    </location>
</feature>
<organism evidence="2 3">
    <name type="scientific">Micromonospora kangleipakensis</name>
    <dbReference type="NCBI Taxonomy" id="1077942"/>
    <lineage>
        <taxon>Bacteria</taxon>
        <taxon>Bacillati</taxon>
        <taxon>Actinomycetota</taxon>
        <taxon>Actinomycetes</taxon>
        <taxon>Micromonosporales</taxon>
        <taxon>Micromonosporaceae</taxon>
        <taxon>Micromonospora</taxon>
    </lineage>
</organism>
<dbReference type="Proteomes" id="UP000294114">
    <property type="component" value="Unassembled WGS sequence"/>
</dbReference>
<reference evidence="2 3" key="1">
    <citation type="submission" date="2019-02" db="EMBL/GenBank/DDBJ databases">
        <title>Sequencing the genomes of 1000 actinobacteria strains.</title>
        <authorList>
            <person name="Klenk H.-P."/>
        </authorList>
    </citation>
    <scope>NUCLEOTIDE SEQUENCE [LARGE SCALE GENOMIC DNA]</scope>
    <source>
        <strain evidence="2 3">DSM 45612</strain>
    </source>
</reference>
<evidence type="ECO:0000313" key="3">
    <source>
        <dbReference type="Proteomes" id="UP000294114"/>
    </source>
</evidence>
<evidence type="ECO:0000313" key="2">
    <source>
        <dbReference type="EMBL" id="RZU71903.1"/>
    </source>
</evidence>
<feature type="compositionally biased region" description="Basic and acidic residues" evidence="1">
    <location>
        <begin position="110"/>
        <end position="126"/>
    </location>
</feature>
<evidence type="ECO:0008006" key="4">
    <source>
        <dbReference type="Google" id="ProtNLM"/>
    </source>
</evidence>
<sequence length="126" mass="13727">MGEAIEQFFAALPARAPLVLRGPVSGTLQLDLTTANCTDHWLVELGPGSARVNRGLGPSDATWYGSHDLFERLIAGRDNGMAAMLRNESSFTGQVVLFLAFRRFFPDPPGTRDPRETAREQAGRPA</sequence>
<dbReference type="SUPFAM" id="SSF55718">
    <property type="entry name" value="SCP-like"/>
    <property type="match status" value="1"/>
</dbReference>
<dbReference type="EMBL" id="SHLD01000001">
    <property type="protein sequence ID" value="RZU71903.1"/>
    <property type="molecule type" value="Genomic_DNA"/>
</dbReference>
<proteinExistence type="predicted"/>
<accession>A0A4Q8B507</accession>
<keyword evidence="3" id="KW-1185">Reference proteome</keyword>
<dbReference type="OrthoDB" id="3402301at2"/>
<dbReference type="InterPro" id="IPR036527">
    <property type="entry name" value="SCP2_sterol-bd_dom_sf"/>
</dbReference>
<evidence type="ECO:0000256" key="1">
    <source>
        <dbReference type="SAM" id="MobiDB-lite"/>
    </source>
</evidence>
<comment type="caution">
    <text evidence="2">The sequence shown here is derived from an EMBL/GenBank/DDBJ whole genome shotgun (WGS) entry which is preliminary data.</text>
</comment>
<dbReference type="Gene3D" id="3.30.1050.10">
    <property type="entry name" value="SCP2 sterol-binding domain"/>
    <property type="match status" value="1"/>
</dbReference>